<dbReference type="PANTHER" id="PTHR48057">
    <property type="entry name" value="LEUCINE-RICH REPEAT SERINE/THREONINE-PROTEIN KINASE 1"/>
    <property type="match status" value="1"/>
</dbReference>
<protein>
    <submittedName>
        <fullName evidence="2">Leucine-rich repeat receptor-like tyrosine-protein kinase At2g41820 isoform X2</fullName>
    </submittedName>
</protein>
<dbReference type="KEGG" id="nsy:104221705"/>
<dbReference type="AlphaFoldDB" id="A0A1U7W1P9"/>
<sequence>MSKLNTFSTTLKKLDIRYNSFQSFMPNEELGILRNIKYLLLDGNTLDKNFLQSSGVMPSLKVLSVANCGLTGTLPIQGFCNLKYLEELSLSFNNFHGNLPPCLGNLTFLREQDSGTTSSQHWFHFPEYLKVKNVQQYA</sequence>
<dbReference type="SUPFAM" id="SSF52047">
    <property type="entry name" value="RNI-like"/>
    <property type="match status" value="1"/>
</dbReference>
<proteinExistence type="predicted"/>
<organism evidence="1 2">
    <name type="scientific">Nicotiana sylvestris</name>
    <name type="common">Wood tobacco</name>
    <name type="synonym">South American tobacco</name>
    <dbReference type="NCBI Taxonomy" id="4096"/>
    <lineage>
        <taxon>Eukaryota</taxon>
        <taxon>Viridiplantae</taxon>
        <taxon>Streptophyta</taxon>
        <taxon>Embryophyta</taxon>
        <taxon>Tracheophyta</taxon>
        <taxon>Spermatophyta</taxon>
        <taxon>Magnoliopsida</taxon>
        <taxon>eudicotyledons</taxon>
        <taxon>Gunneridae</taxon>
        <taxon>Pentapetalae</taxon>
        <taxon>asterids</taxon>
        <taxon>lamiids</taxon>
        <taxon>Solanales</taxon>
        <taxon>Solanaceae</taxon>
        <taxon>Nicotianoideae</taxon>
        <taxon>Nicotianeae</taxon>
        <taxon>Nicotiana</taxon>
    </lineage>
</organism>
<dbReference type="InterPro" id="IPR052595">
    <property type="entry name" value="LRRC69/RLP"/>
</dbReference>
<reference evidence="1" key="1">
    <citation type="journal article" date="2013" name="Genome Biol.">
        <title>Reference genomes and transcriptomes of Nicotiana sylvestris and Nicotiana tomentosiformis.</title>
        <authorList>
            <person name="Sierro N."/>
            <person name="Battey J.N."/>
            <person name="Ouadi S."/>
            <person name="Bovet L."/>
            <person name="Goepfert S."/>
            <person name="Bakaher N."/>
            <person name="Peitsch M.C."/>
            <person name="Ivanov N.V."/>
        </authorList>
    </citation>
    <scope>NUCLEOTIDE SEQUENCE [LARGE SCALE GENOMIC DNA]</scope>
</reference>
<dbReference type="Gene3D" id="3.80.10.10">
    <property type="entry name" value="Ribonuclease Inhibitor"/>
    <property type="match status" value="1"/>
</dbReference>
<reference evidence="2" key="2">
    <citation type="submission" date="2025-08" db="UniProtKB">
        <authorList>
            <consortium name="RefSeq"/>
        </authorList>
    </citation>
    <scope>IDENTIFICATION</scope>
    <source>
        <tissue evidence="2">Leaf</tissue>
    </source>
</reference>
<dbReference type="PANTHER" id="PTHR48057:SF30">
    <property type="entry name" value="DNA-DAMAGE-REPAIR_TOLERATION DRT100-LIKE PROTEIN"/>
    <property type="match status" value="1"/>
</dbReference>
<dbReference type="InterPro" id="IPR001611">
    <property type="entry name" value="Leu-rich_rpt"/>
</dbReference>
<dbReference type="GeneID" id="104221705"/>
<accession>A0A1U7W1P9</accession>
<dbReference type="RefSeq" id="XP_009771126.1">
    <property type="nucleotide sequence ID" value="XM_009772824.1"/>
</dbReference>
<gene>
    <name evidence="2" type="primary">LOC104221705</name>
</gene>
<dbReference type="Proteomes" id="UP000189701">
    <property type="component" value="Unplaced"/>
</dbReference>
<dbReference type="InterPro" id="IPR032675">
    <property type="entry name" value="LRR_dom_sf"/>
</dbReference>
<evidence type="ECO:0000313" key="1">
    <source>
        <dbReference type="Proteomes" id="UP000189701"/>
    </source>
</evidence>
<name>A0A1U7W1P9_NICSY</name>
<keyword evidence="1" id="KW-1185">Reference proteome</keyword>
<dbReference type="Pfam" id="PF00560">
    <property type="entry name" value="LRR_1"/>
    <property type="match status" value="2"/>
</dbReference>
<evidence type="ECO:0000313" key="2">
    <source>
        <dbReference type="RefSeq" id="XP_009771126.1"/>
    </source>
</evidence>
<dbReference type="Pfam" id="PF13516">
    <property type="entry name" value="LRR_6"/>
    <property type="match status" value="1"/>
</dbReference>